<keyword evidence="8 14" id="KW-1133">Transmembrane helix</keyword>
<dbReference type="SUPFAM" id="SSF52833">
    <property type="entry name" value="Thioredoxin-like"/>
    <property type="match status" value="1"/>
</dbReference>
<feature type="domain" description="ERV/ALR sulfhydryl oxidase" evidence="15">
    <location>
        <begin position="433"/>
        <end position="536"/>
    </location>
</feature>
<evidence type="ECO:0000313" key="19">
    <source>
        <dbReference type="Proteomes" id="UP000663832"/>
    </source>
</evidence>
<dbReference type="InterPro" id="IPR017905">
    <property type="entry name" value="ERV/ALR_sulphydryl_oxidase"/>
</dbReference>
<dbReference type="Proteomes" id="UP000663832">
    <property type="component" value="Unassembled WGS sequence"/>
</dbReference>
<dbReference type="PANTHER" id="PTHR22897:SF8">
    <property type="entry name" value="SULFHYDRYL OXIDASE"/>
    <property type="match status" value="1"/>
</dbReference>
<dbReference type="GO" id="GO:0016971">
    <property type="term" value="F:flavin-dependent sulfhydryl oxidase activity"/>
    <property type="evidence" value="ECO:0007669"/>
    <property type="project" value="InterPro"/>
</dbReference>
<dbReference type="InterPro" id="IPR013766">
    <property type="entry name" value="Thioredoxin_domain"/>
</dbReference>
<comment type="catalytic activity">
    <reaction evidence="13 14">
        <text>2 R'C(R)SH + O2 = R'C(R)S-S(R)CR' + H2O2</text>
        <dbReference type="Rhea" id="RHEA:17357"/>
        <dbReference type="ChEBI" id="CHEBI:15379"/>
        <dbReference type="ChEBI" id="CHEBI:16240"/>
        <dbReference type="ChEBI" id="CHEBI:16520"/>
        <dbReference type="ChEBI" id="CHEBI:17412"/>
        <dbReference type="EC" id="1.8.3.2"/>
    </reaction>
</comment>
<feature type="domain" description="Thioredoxin" evidence="16">
    <location>
        <begin position="31"/>
        <end position="163"/>
    </location>
</feature>
<evidence type="ECO:0000256" key="11">
    <source>
        <dbReference type="ARBA" id="ARBA00023157"/>
    </source>
</evidence>
<dbReference type="Gene3D" id="1.20.120.310">
    <property type="entry name" value="ERV/ALR sulfhydryl oxidase domain"/>
    <property type="match status" value="1"/>
</dbReference>
<evidence type="ECO:0000256" key="14">
    <source>
        <dbReference type="RuleBase" id="RU371123"/>
    </source>
</evidence>
<evidence type="ECO:0000256" key="7">
    <source>
        <dbReference type="ARBA" id="ARBA00022827"/>
    </source>
</evidence>
<evidence type="ECO:0000256" key="6">
    <source>
        <dbReference type="ARBA" id="ARBA00022729"/>
    </source>
</evidence>
<dbReference type="Pfam" id="PF00085">
    <property type="entry name" value="Thioredoxin"/>
    <property type="match status" value="1"/>
</dbReference>
<dbReference type="InterPro" id="IPR036774">
    <property type="entry name" value="ERV/ALR_sulphydryl_oxid_sf"/>
</dbReference>
<evidence type="ECO:0000256" key="4">
    <source>
        <dbReference type="ARBA" id="ARBA00022630"/>
    </source>
</evidence>
<feature type="transmembrane region" description="Helical" evidence="14">
    <location>
        <begin position="785"/>
        <end position="804"/>
    </location>
</feature>
<feature type="transmembrane region" description="Helical" evidence="14">
    <location>
        <begin position="762"/>
        <end position="779"/>
    </location>
</feature>
<dbReference type="PANTHER" id="PTHR22897">
    <property type="entry name" value="QUIESCIN Q6-RELATED SULFHYDRYL OXIDASE"/>
    <property type="match status" value="1"/>
</dbReference>
<dbReference type="EMBL" id="CAJNOI010001963">
    <property type="protein sequence ID" value="CAF1449962.1"/>
    <property type="molecule type" value="Genomic_DNA"/>
</dbReference>
<keyword evidence="9 14" id="KW-0560">Oxidoreductase</keyword>
<dbReference type="AlphaFoldDB" id="A0A816D9L9"/>
<dbReference type="GO" id="GO:0006457">
    <property type="term" value="P:protein folding"/>
    <property type="evidence" value="ECO:0007669"/>
    <property type="project" value="TreeGrafter"/>
</dbReference>
<name>A0A816D9L9_9BILA</name>
<evidence type="ECO:0000256" key="8">
    <source>
        <dbReference type="ARBA" id="ARBA00022989"/>
    </source>
</evidence>
<dbReference type="EC" id="1.8.3.2" evidence="14"/>
<keyword evidence="4 14" id="KW-0285">Flavoprotein</keyword>
<dbReference type="InterPro" id="IPR036249">
    <property type="entry name" value="Thioredoxin-like_sf"/>
</dbReference>
<evidence type="ECO:0000256" key="13">
    <source>
        <dbReference type="ARBA" id="ARBA00048864"/>
    </source>
</evidence>
<feature type="transmembrane region" description="Helical" evidence="14">
    <location>
        <begin position="672"/>
        <end position="695"/>
    </location>
</feature>
<dbReference type="InterPro" id="IPR040986">
    <property type="entry name" value="QSOX_FAD-bd_dom"/>
</dbReference>
<dbReference type="Gene3D" id="1.20.120.1960">
    <property type="entry name" value="QSOX sulfhydryl oxidase domain"/>
    <property type="match status" value="1"/>
</dbReference>
<evidence type="ECO:0000256" key="12">
    <source>
        <dbReference type="ARBA" id="ARBA00023180"/>
    </source>
</evidence>
<protein>
    <recommendedName>
        <fullName evidence="14">Sulfhydryl oxidase</fullName>
        <ecNumber evidence="14">1.8.3.2</ecNumber>
    </recommendedName>
</protein>
<dbReference type="InterPro" id="IPR013057">
    <property type="entry name" value="AA_transpt_TM"/>
</dbReference>
<evidence type="ECO:0000256" key="2">
    <source>
        <dbReference type="ARBA" id="ARBA00004370"/>
    </source>
</evidence>
<accession>A0A816D9L9</accession>
<evidence type="ECO:0000259" key="16">
    <source>
        <dbReference type="PROSITE" id="PS51352"/>
    </source>
</evidence>
<dbReference type="OrthoDB" id="59470at2759"/>
<dbReference type="Pfam" id="PF01490">
    <property type="entry name" value="Aa_trans"/>
    <property type="match status" value="1"/>
</dbReference>
<gene>
    <name evidence="17" type="ORF">BJG266_LOCUS40376</name>
    <name evidence="18" type="ORF">QVE165_LOCUS57246</name>
</gene>
<keyword evidence="10 14" id="KW-0472">Membrane</keyword>
<evidence type="ECO:0000313" key="18">
    <source>
        <dbReference type="EMBL" id="CAF1630208.1"/>
    </source>
</evidence>
<comment type="subcellular location">
    <subcellularLocation>
        <location evidence="2">Membrane</location>
    </subcellularLocation>
</comment>
<keyword evidence="6" id="KW-0732">Signal</keyword>
<evidence type="ECO:0000313" key="17">
    <source>
        <dbReference type="EMBL" id="CAF1449962.1"/>
    </source>
</evidence>
<comment type="similarity">
    <text evidence="3">Belongs to the quiescin-sulfhydryl oxidase (QSOX) family.</text>
</comment>
<evidence type="ECO:0000256" key="1">
    <source>
        <dbReference type="ARBA" id="ARBA00001974"/>
    </source>
</evidence>
<dbReference type="GO" id="GO:0005615">
    <property type="term" value="C:extracellular space"/>
    <property type="evidence" value="ECO:0007669"/>
    <property type="project" value="TreeGrafter"/>
</dbReference>
<keyword evidence="19" id="KW-1185">Reference proteome</keyword>
<keyword evidence="5 14" id="KW-0812">Transmembrane</keyword>
<dbReference type="InterPro" id="IPR017937">
    <property type="entry name" value="Thioredoxin_CS"/>
</dbReference>
<dbReference type="InterPro" id="IPR039798">
    <property type="entry name" value="Sulfhydryl_oxidase"/>
</dbReference>
<keyword evidence="11" id="KW-1015">Disulfide bond</keyword>
<evidence type="ECO:0000259" key="15">
    <source>
        <dbReference type="PROSITE" id="PS51324"/>
    </source>
</evidence>
<comment type="cofactor">
    <cofactor evidence="1 14">
        <name>FAD</name>
        <dbReference type="ChEBI" id="CHEBI:57692"/>
    </cofactor>
</comment>
<dbReference type="PROSITE" id="PS51352">
    <property type="entry name" value="THIOREDOXIN_2"/>
    <property type="match status" value="1"/>
</dbReference>
<dbReference type="Pfam" id="PF18371">
    <property type="entry name" value="FAD_SOX"/>
    <property type="match status" value="1"/>
</dbReference>
<dbReference type="GO" id="GO:0000139">
    <property type="term" value="C:Golgi membrane"/>
    <property type="evidence" value="ECO:0007669"/>
    <property type="project" value="TreeGrafter"/>
</dbReference>
<feature type="transmembrane region" description="Helical" evidence="14">
    <location>
        <begin position="643"/>
        <end position="666"/>
    </location>
</feature>
<comment type="caution">
    <text evidence="18">The sequence shown here is derived from an EMBL/GenBank/DDBJ whole genome shotgun (WGS) entry which is preliminary data.</text>
</comment>
<keyword evidence="7 14" id="KW-0274">FAD</keyword>
<dbReference type="Gene3D" id="3.40.30.10">
    <property type="entry name" value="Glutaredoxin"/>
    <property type="match status" value="2"/>
</dbReference>
<evidence type="ECO:0000256" key="10">
    <source>
        <dbReference type="ARBA" id="ARBA00023136"/>
    </source>
</evidence>
<dbReference type="Proteomes" id="UP000663877">
    <property type="component" value="Unassembled WGS sequence"/>
</dbReference>
<evidence type="ECO:0000256" key="3">
    <source>
        <dbReference type="ARBA" id="ARBA00006041"/>
    </source>
</evidence>
<comment type="caution">
    <text evidence="14">Lacks conserved residue(s) required for the propagation of feature annotation.</text>
</comment>
<evidence type="ECO:0000256" key="5">
    <source>
        <dbReference type="ARBA" id="ARBA00022692"/>
    </source>
</evidence>
<dbReference type="SUPFAM" id="SSF69000">
    <property type="entry name" value="FAD-dependent thiol oxidase"/>
    <property type="match status" value="1"/>
</dbReference>
<sequence length="836" mass="96378">MKSIFINVFNVDFHRYISLLIIIVFIRQTIAGVLPSQDSVSLYTANDKVVILTNQNFSSTVYQSKTAWLIEFYASWCGHCQSYANTYREVAIDTWGWKRIVRIGAINCYAEENSAICDQHSITAFPTLRLIAPETTFNTSKAISLTANDAKDVERELIKELDALQIADKTWPRFRPLNQIAFSDIYSHAPTSVKLMLLIVEKQDDYTGRQIMLDFSKYHEQLTIFRTTIDGKLWHRFQLNTTELPALLIIHPNRTTERINTKQNNNENMGSRNLFNYAIRSYIHEKKCIDDFNDRDLEEIIHSKNALKNADKLKISDTDEKKTDDVVETNTISEKLSMVDLETALSYMLRREIPRIKEIQGEAYDALLHWLTVLIKYFPGREPVMTYLKNLLSKVDNQPNGITGKKFREFADINTPESYLPNNQVRYQYCTGSLPRYRGYPCGLWLLFHTLTVSQVQSEPKRMRIIEIPSAVKSFIKHFFGCRHCSDNFMKETSDFHQLDSGDKNSAIIYLWKIHNHVNKRLHSDETEDPKHPKVQFPSENLCSKCQSDNNNFDMTTTLNFLLKFYSKNNIDLTSVEDFTPSGNTQDELTRKPSIDQYEMIEINNDSTKKFRNIRYIISIIQRFPFYFLIFSDEQEINRRSSIAGASYNLINSIVGSGVIGMSYAFRQSGYLAGLVLLGIVAILTDYSTTILLRSGQLAKVTTYQELVYNVLGKFGFIWLSLVQFLYPFICLISYNIIIGDTVTKVLHRLWPTIPYIFQDRYTIIFLCSLFVTLPLSLYRNIAKLSQISLAGLILVVTTVLILIKRGSDTIPYISQETRNLRMINTNIAESIGVMA</sequence>
<evidence type="ECO:0000256" key="9">
    <source>
        <dbReference type="ARBA" id="ARBA00023002"/>
    </source>
</evidence>
<dbReference type="Pfam" id="PF04777">
    <property type="entry name" value="Evr1_Alr"/>
    <property type="match status" value="1"/>
</dbReference>
<proteinExistence type="inferred from homology"/>
<keyword evidence="12" id="KW-0325">Glycoprotein</keyword>
<dbReference type="PROSITE" id="PS00194">
    <property type="entry name" value="THIOREDOXIN_1"/>
    <property type="match status" value="1"/>
</dbReference>
<dbReference type="InterPro" id="IPR042568">
    <property type="entry name" value="QSOX_FAD-bd_sf"/>
</dbReference>
<dbReference type="EMBL" id="CAJNOM010002288">
    <property type="protein sequence ID" value="CAF1630208.1"/>
    <property type="molecule type" value="Genomic_DNA"/>
</dbReference>
<organism evidence="18 19">
    <name type="scientific">Adineta steineri</name>
    <dbReference type="NCBI Taxonomy" id="433720"/>
    <lineage>
        <taxon>Eukaryota</taxon>
        <taxon>Metazoa</taxon>
        <taxon>Spiralia</taxon>
        <taxon>Gnathifera</taxon>
        <taxon>Rotifera</taxon>
        <taxon>Eurotatoria</taxon>
        <taxon>Bdelloidea</taxon>
        <taxon>Adinetida</taxon>
        <taxon>Adinetidae</taxon>
        <taxon>Adineta</taxon>
    </lineage>
</organism>
<dbReference type="GO" id="GO:0003756">
    <property type="term" value="F:protein disulfide isomerase activity"/>
    <property type="evidence" value="ECO:0007669"/>
    <property type="project" value="TreeGrafter"/>
</dbReference>
<reference evidence="18" key="1">
    <citation type="submission" date="2021-02" db="EMBL/GenBank/DDBJ databases">
        <authorList>
            <person name="Nowell W R."/>
        </authorList>
    </citation>
    <scope>NUCLEOTIDE SEQUENCE</scope>
</reference>
<dbReference type="PROSITE" id="PS51324">
    <property type="entry name" value="ERV_ALR"/>
    <property type="match status" value="1"/>
</dbReference>